<dbReference type="InterPro" id="IPR003776">
    <property type="entry name" value="YcaO-like_dom"/>
</dbReference>
<organism evidence="2 3">
    <name type="scientific">Shimazuella alba</name>
    <dbReference type="NCBI Taxonomy" id="2690964"/>
    <lineage>
        <taxon>Bacteria</taxon>
        <taxon>Bacillati</taxon>
        <taxon>Bacillota</taxon>
        <taxon>Bacilli</taxon>
        <taxon>Bacillales</taxon>
        <taxon>Thermoactinomycetaceae</taxon>
        <taxon>Shimazuella</taxon>
    </lineage>
</organism>
<proteinExistence type="predicted"/>
<dbReference type="PROSITE" id="PS51664">
    <property type="entry name" value="YCAO"/>
    <property type="match status" value="1"/>
</dbReference>
<dbReference type="PANTHER" id="PTHR37809:SF1">
    <property type="entry name" value="RIBOSOMAL PROTEIN S12 METHYLTHIOTRANSFERASE ACCESSORY FACTOR YCAO"/>
    <property type="match status" value="1"/>
</dbReference>
<dbReference type="AlphaFoldDB" id="A0A6I4VZN5"/>
<evidence type="ECO:0000313" key="2">
    <source>
        <dbReference type="EMBL" id="MXQ55395.1"/>
    </source>
</evidence>
<evidence type="ECO:0000313" key="3">
    <source>
        <dbReference type="Proteomes" id="UP000430692"/>
    </source>
</evidence>
<accession>A0A6I4VZN5</accession>
<evidence type="ECO:0000259" key="1">
    <source>
        <dbReference type="PROSITE" id="PS51664"/>
    </source>
</evidence>
<feature type="domain" description="YcaO" evidence="1">
    <location>
        <begin position="261"/>
        <end position="644"/>
    </location>
</feature>
<name>A0A6I4VZN5_9BACL</name>
<dbReference type="NCBIfam" id="TIGR03882">
    <property type="entry name" value="cyclo_dehyd_2"/>
    <property type="match status" value="1"/>
</dbReference>
<dbReference type="Pfam" id="PF02624">
    <property type="entry name" value="YcaO"/>
    <property type="match status" value="1"/>
</dbReference>
<protein>
    <submittedName>
        <fullName evidence="2">TOMM leader peptide-binding protein</fullName>
    </submittedName>
</protein>
<dbReference type="Gene3D" id="3.40.50.720">
    <property type="entry name" value="NAD(P)-binding Rossmann-like Domain"/>
    <property type="match status" value="1"/>
</dbReference>
<dbReference type="RefSeq" id="WP_160802824.1">
    <property type="nucleotide sequence ID" value="NZ_WUUL01000014.1"/>
</dbReference>
<gene>
    <name evidence="2" type="ORF">GSM42_17065</name>
</gene>
<dbReference type="PANTHER" id="PTHR37809">
    <property type="entry name" value="RIBOSOMAL PROTEIN S12 METHYLTHIOTRANSFERASE ACCESSORY FACTOR YCAO"/>
    <property type="match status" value="1"/>
</dbReference>
<sequence length="644" mass="73617">MKYTIGILGEGILARSITNVLEEQFSICSIPENRKNVDWESIDLLLVLHDYWYPSIHREIQTSSVVPWLRCFIGFGEAMIGPLIQQNGNPCFHCADRRILMGGSDRKEMWEIYQHLSQQGITKIDPWVSIHAVNHITSILLDEIKKIVNIQSSLQEELIIIHLPTLQTTREKILADPLCSICASLPSDTAELARISLQSNPKTETYNFRKHPFEHWRQTLKRDYYGNRTGVFNGNIHDYLAPFAAASVKLPLYVGSEATAGRTHRFEDSEITAIFEGLERSCGIAPRSKRTVIYDSYHNISDLALHPVKVGTHSNEQYNTSHFPFRAFDPHQKMNWVWGYSFGQKQPILVPELLAYYSLGDGKGFVYETSNGCALGGSIEEAIFHGILEVFERDAFLMTWYARLPLTRIDPFSAIDGELDLMLDRIHTVAGYEIHLFDATMEHRIPSIFAIARNRKETGFHLICAAGTHFDPIKATKNAIHELAGMMLTLDAKAEQQRAKYRNMIDKPHLVRHMPDHSMLYSIPETEHRLHFLLKQNERIQTYQQMSQPPISETDLTDDLRYLIQTCKNIGLDVIVVNQTTTELERNELHCVKVIIPGMLPMTFGHHLTRLTGLPRVLQVPKKLGYVKNELSLDQLNPHPHPFP</sequence>
<dbReference type="InterPro" id="IPR022291">
    <property type="entry name" value="Bacteriocin_synth_cyclodeHase"/>
</dbReference>
<dbReference type="EMBL" id="WUUL01000014">
    <property type="protein sequence ID" value="MXQ55395.1"/>
    <property type="molecule type" value="Genomic_DNA"/>
</dbReference>
<dbReference type="Proteomes" id="UP000430692">
    <property type="component" value="Unassembled WGS sequence"/>
</dbReference>
<reference evidence="2 3" key="1">
    <citation type="submission" date="2019-12" db="EMBL/GenBank/DDBJ databases">
        <title>Whole-genome analyses of novel actinobacteria.</title>
        <authorList>
            <person name="Sahin N."/>
            <person name="Saygin H."/>
        </authorList>
    </citation>
    <scope>NUCLEOTIDE SEQUENCE [LARGE SCALE GENOMIC DNA]</scope>
    <source>
        <strain evidence="2 3">KC615</strain>
    </source>
</reference>
<comment type="caution">
    <text evidence="2">The sequence shown here is derived from an EMBL/GenBank/DDBJ whole genome shotgun (WGS) entry which is preliminary data.</text>
</comment>
<dbReference type="InterPro" id="IPR027624">
    <property type="entry name" value="TOMM_cyclo_SagD"/>
</dbReference>
<dbReference type="Gene3D" id="3.30.160.660">
    <property type="match status" value="1"/>
</dbReference>
<keyword evidence="3" id="KW-1185">Reference proteome</keyword>
<dbReference type="Gene3D" id="3.30.1330.230">
    <property type="match status" value="1"/>
</dbReference>
<dbReference type="NCBIfam" id="TIGR03604">
    <property type="entry name" value="TOMM_cyclo_SagD"/>
    <property type="match status" value="1"/>
</dbReference>
<dbReference type="Gene3D" id="3.30.40.250">
    <property type="match status" value="1"/>
</dbReference>